<dbReference type="InterPro" id="IPR035906">
    <property type="entry name" value="MetI-like_sf"/>
</dbReference>
<keyword evidence="2 7" id="KW-0813">Transport</keyword>
<dbReference type="PANTHER" id="PTHR30193:SF37">
    <property type="entry name" value="INNER MEMBRANE ABC TRANSPORTER PERMEASE PROTEIN YCJO"/>
    <property type="match status" value="1"/>
</dbReference>
<comment type="similarity">
    <text evidence="7">Belongs to the binding-protein-dependent transport system permease family.</text>
</comment>
<feature type="domain" description="ABC transmembrane type-1" evidence="8">
    <location>
        <begin position="43"/>
        <end position="248"/>
    </location>
</feature>
<dbReference type="Pfam" id="PF00528">
    <property type="entry name" value="BPD_transp_1"/>
    <property type="match status" value="1"/>
</dbReference>
<comment type="subcellular location">
    <subcellularLocation>
        <location evidence="1 7">Cell membrane</location>
        <topology evidence="1 7">Multi-pass membrane protein</topology>
    </subcellularLocation>
</comment>
<evidence type="ECO:0000256" key="6">
    <source>
        <dbReference type="ARBA" id="ARBA00023136"/>
    </source>
</evidence>
<feature type="transmembrane region" description="Helical" evidence="7">
    <location>
        <begin position="80"/>
        <end position="101"/>
    </location>
</feature>
<feature type="transmembrane region" description="Helical" evidence="7">
    <location>
        <begin position="230"/>
        <end position="252"/>
    </location>
</feature>
<dbReference type="InterPro" id="IPR051393">
    <property type="entry name" value="ABC_transporter_permease"/>
</dbReference>
<evidence type="ECO:0000256" key="2">
    <source>
        <dbReference type="ARBA" id="ARBA00022448"/>
    </source>
</evidence>
<evidence type="ECO:0000256" key="7">
    <source>
        <dbReference type="RuleBase" id="RU363032"/>
    </source>
</evidence>
<sequence>MTFYVIPFIQIIYQVFTRFATKKFIGFDNLVMVVKNKSFQLAIKNTALFMVLAIPLLIISALMFARLLNQFHDKWGHLKVIYMIPLVIPAVSLGFFWQILFSKYGMLNMITSLSIDWLNSSASLVVLVFIFIWKNLGYMTILFLAGIQNIPYVYIEAAQVDGADDKLIFSSIILPNLRKTCFVVVLFSLLNSFKIYRDIYAIFGDYPNRSVYMLQHVFNNWFRDFGIDKLSVGSLLYVISIIIIIYPINYLFNREGLV</sequence>
<keyword evidence="5 7" id="KW-1133">Transmembrane helix</keyword>
<reference evidence="9 10" key="1">
    <citation type="submission" date="2014-12" db="EMBL/GenBank/DDBJ databases">
        <title>Draft genome sequences of 10 type strains of Lactococcus.</title>
        <authorList>
            <person name="Sun Z."/>
            <person name="Zhong Z."/>
            <person name="Liu W."/>
            <person name="Zhang W."/>
            <person name="Zhang H."/>
        </authorList>
    </citation>
    <scope>NUCLEOTIDE SEQUENCE [LARGE SCALE GENOMIC DNA]</scope>
    <source>
        <strain evidence="9 10">DSM 20686</strain>
    </source>
</reference>
<evidence type="ECO:0000256" key="3">
    <source>
        <dbReference type="ARBA" id="ARBA00022475"/>
    </source>
</evidence>
<dbReference type="STRING" id="1348632.GCA_001591745_01303"/>
<keyword evidence="4 7" id="KW-0812">Transmembrane</keyword>
<dbReference type="GO" id="GO:0015833">
    <property type="term" value="P:peptide transport"/>
    <property type="evidence" value="ECO:0007669"/>
    <property type="project" value="UniProtKB-KW"/>
</dbReference>
<proteinExistence type="inferred from homology"/>
<dbReference type="InterPro" id="IPR000515">
    <property type="entry name" value="MetI-like"/>
</dbReference>
<organism evidence="9 10">
    <name type="scientific">Pseudolactococcus plantarum</name>
    <dbReference type="NCBI Taxonomy" id="1365"/>
    <lineage>
        <taxon>Bacteria</taxon>
        <taxon>Bacillati</taxon>
        <taxon>Bacillota</taxon>
        <taxon>Bacilli</taxon>
        <taxon>Lactobacillales</taxon>
        <taxon>Streptococcaceae</taxon>
        <taxon>Pseudolactococcus</taxon>
    </lineage>
</organism>
<evidence type="ECO:0000313" key="10">
    <source>
        <dbReference type="Proteomes" id="UP000242246"/>
    </source>
</evidence>
<dbReference type="GO" id="GO:0055085">
    <property type="term" value="P:transmembrane transport"/>
    <property type="evidence" value="ECO:0007669"/>
    <property type="project" value="InterPro"/>
</dbReference>
<dbReference type="PROSITE" id="PS50928">
    <property type="entry name" value="ABC_TM1"/>
    <property type="match status" value="1"/>
</dbReference>
<dbReference type="Gene3D" id="1.10.3720.10">
    <property type="entry name" value="MetI-like"/>
    <property type="match status" value="1"/>
</dbReference>
<feature type="transmembrane region" description="Helical" evidence="7">
    <location>
        <begin position="47"/>
        <end position="68"/>
    </location>
</feature>
<protein>
    <submittedName>
        <fullName evidence="9">Sugar ABC transporter permease</fullName>
    </submittedName>
</protein>
<dbReference type="PANTHER" id="PTHR30193">
    <property type="entry name" value="ABC TRANSPORTER PERMEASE PROTEIN"/>
    <property type="match status" value="1"/>
</dbReference>
<evidence type="ECO:0000256" key="1">
    <source>
        <dbReference type="ARBA" id="ARBA00004651"/>
    </source>
</evidence>
<comment type="caution">
    <text evidence="9">The sequence shown here is derived from an EMBL/GenBank/DDBJ whole genome shotgun (WGS) entry which is preliminary data.</text>
</comment>
<keyword evidence="3" id="KW-1003">Cell membrane</keyword>
<gene>
    <name evidence="9" type="ORF">RU87_GL001795</name>
</gene>
<keyword evidence="6 7" id="KW-0472">Membrane</keyword>
<keyword evidence="10" id="KW-1185">Reference proteome</keyword>
<evidence type="ECO:0000256" key="4">
    <source>
        <dbReference type="ARBA" id="ARBA00022692"/>
    </source>
</evidence>
<accession>A0A2A5RYJ9</accession>
<dbReference type="EMBL" id="JXJX01000009">
    <property type="protein sequence ID" value="PCS06274.1"/>
    <property type="molecule type" value="Genomic_DNA"/>
</dbReference>
<dbReference type="GO" id="GO:0015031">
    <property type="term" value="P:protein transport"/>
    <property type="evidence" value="ECO:0007669"/>
    <property type="project" value="UniProtKB-KW"/>
</dbReference>
<evidence type="ECO:0000313" key="9">
    <source>
        <dbReference type="EMBL" id="PCS06274.1"/>
    </source>
</evidence>
<dbReference type="CDD" id="cd06261">
    <property type="entry name" value="TM_PBP2"/>
    <property type="match status" value="1"/>
</dbReference>
<evidence type="ECO:0000259" key="8">
    <source>
        <dbReference type="PROSITE" id="PS50928"/>
    </source>
</evidence>
<dbReference type="GO" id="GO:0005886">
    <property type="term" value="C:plasma membrane"/>
    <property type="evidence" value="ECO:0007669"/>
    <property type="project" value="UniProtKB-SubCell"/>
</dbReference>
<name>A0A2A5RYJ9_9LACT</name>
<evidence type="ECO:0000256" key="5">
    <source>
        <dbReference type="ARBA" id="ARBA00022989"/>
    </source>
</evidence>
<dbReference type="Proteomes" id="UP000242246">
    <property type="component" value="Unassembled WGS sequence"/>
</dbReference>
<dbReference type="AlphaFoldDB" id="A0A2A5RYJ9"/>
<dbReference type="SUPFAM" id="SSF161098">
    <property type="entry name" value="MetI-like"/>
    <property type="match status" value="1"/>
</dbReference>